<dbReference type="Pfam" id="PF18962">
    <property type="entry name" value="Por_Secre_tail"/>
    <property type="match status" value="1"/>
</dbReference>
<dbReference type="Gene3D" id="2.60.40.4070">
    <property type="match status" value="1"/>
</dbReference>
<dbReference type="InterPro" id="IPR026444">
    <property type="entry name" value="Secre_tail"/>
</dbReference>
<evidence type="ECO:0000313" key="3">
    <source>
        <dbReference type="EMBL" id="HGY55047.1"/>
    </source>
</evidence>
<feature type="signal peptide" evidence="1">
    <location>
        <begin position="1"/>
        <end position="25"/>
    </location>
</feature>
<feature type="chain" id="PRO_5031511369" evidence="1">
    <location>
        <begin position="26"/>
        <end position="404"/>
    </location>
</feature>
<dbReference type="EMBL" id="DRQG01000044">
    <property type="protein sequence ID" value="HGY55047.1"/>
    <property type="molecule type" value="Genomic_DNA"/>
</dbReference>
<comment type="caution">
    <text evidence="3">The sequence shown here is derived from an EMBL/GenBank/DDBJ whole genome shotgun (WGS) entry which is preliminary data.</text>
</comment>
<dbReference type="AlphaFoldDB" id="A0A7V4U0H0"/>
<feature type="domain" description="Secretion system C-terminal sorting" evidence="2">
    <location>
        <begin position="321"/>
        <end position="401"/>
    </location>
</feature>
<keyword evidence="1" id="KW-0732">Signal</keyword>
<evidence type="ECO:0000259" key="2">
    <source>
        <dbReference type="Pfam" id="PF18962"/>
    </source>
</evidence>
<name>A0A7V4U0H0_CALAY</name>
<dbReference type="Proteomes" id="UP000885779">
    <property type="component" value="Unassembled WGS sequence"/>
</dbReference>
<sequence>MKSFKISVVVFCLSALLPVMVPVFATQQKNMPVSANDSIAYLNLPDRRDDAAEGSVFAALISDLNIDERERAVVDEILSGNVPSFSRKLKPLKISESIDGKTYELVFFTLCDYLAVGSDRDYLYIPLRPSTAQYLADRLNASMPTKKLVDVIYSNADIRLHPQPIPPSEKMTTVPVFLQHTDSIKQQIEQIGFDRSADLIIGGHKKDVIISNKIYSSDRDFERVVIYGWHLSENNPIQPVYNGHSADYADYSHGIRFIFKTVYLNGDSTGVANVLGDAKLARLLSDEGVISKPYYPESDLFTSIENPSGPSFSGFRLYQNYPNPFNPATAIRYQLAFAGPVDLSIFNMLGQKVATLVSAEQQARAYTVRWNGTDDWNRPVSSGIYLCRLTAANQTYTRKMILLR</sequence>
<proteinExistence type="predicted"/>
<organism evidence="3">
    <name type="scientific">Caldithrix abyssi</name>
    <dbReference type="NCBI Taxonomy" id="187145"/>
    <lineage>
        <taxon>Bacteria</taxon>
        <taxon>Pseudomonadati</taxon>
        <taxon>Calditrichota</taxon>
        <taxon>Calditrichia</taxon>
        <taxon>Calditrichales</taxon>
        <taxon>Calditrichaceae</taxon>
        <taxon>Caldithrix</taxon>
    </lineage>
</organism>
<evidence type="ECO:0000256" key="1">
    <source>
        <dbReference type="SAM" id="SignalP"/>
    </source>
</evidence>
<reference evidence="3" key="1">
    <citation type="journal article" date="2020" name="mSystems">
        <title>Genome- and Community-Level Interaction Insights into Carbon Utilization and Element Cycling Functions of Hydrothermarchaeota in Hydrothermal Sediment.</title>
        <authorList>
            <person name="Zhou Z."/>
            <person name="Liu Y."/>
            <person name="Xu W."/>
            <person name="Pan J."/>
            <person name="Luo Z.H."/>
            <person name="Li M."/>
        </authorList>
    </citation>
    <scope>NUCLEOTIDE SEQUENCE [LARGE SCALE GENOMIC DNA]</scope>
    <source>
        <strain evidence="3">HyVt-577</strain>
    </source>
</reference>
<dbReference type="NCBIfam" id="TIGR04183">
    <property type="entry name" value="Por_Secre_tail"/>
    <property type="match status" value="1"/>
</dbReference>
<accession>A0A7V4U0H0</accession>
<protein>
    <submittedName>
        <fullName evidence="3">T9SS type A sorting domain-containing protein</fullName>
    </submittedName>
</protein>
<gene>
    <name evidence="3" type="ORF">ENK44_05055</name>
</gene>